<dbReference type="PANTHER" id="PTHR48100:SF1">
    <property type="entry name" value="HISTIDINE PHOSPHATASE FAMILY PROTEIN-RELATED"/>
    <property type="match status" value="1"/>
</dbReference>
<dbReference type="PANTHER" id="PTHR48100">
    <property type="entry name" value="BROAD-SPECIFICITY PHOSPHATASE YOR283W-RELATED"/>
    <property type="match status" value="1"/>
</dbReference>
<dbReference type="InterPro" id="IPR013078">
    <property type="entry name" value="His_Pase_superF_clade-1"/>
</dbReference>
<name>A0A9D1XAY8_9FIRM</name>
<dbReference type="CDD" id="cd07067">
    <property type="entry name" value="HP_PGM_like"/>
    <property type="match status" value="1"/>
</dbReference>
<dbReference type="Proteomes" id="UP000886890">
    <property type="component" value="Unassembled WGS sequence"/>
</dbReference>
<dbReference type="SUPFAM" id="SSF53254">
    <property type="entry name" value="Phosphoglycerate mutase-like"/>
    <property type="match status" value="1"/>
</dbReference>
<dbReference type="AlphaFoldDB" id="A0A9D1XAY8"/>
<reference evidence="1" key="2">
    <citation type="submission" date="2021-04" db="EMBL/GenBank/DDBJ databases">
        <authorList>
            <person name="Gilroy R."/>
        </authorList>
    </citation>
    <scope>NUCLEOTIDE SEQUENCE</scope>
    <source>
        <strain evidence="1">CHK183-1962</strain>
    </source>
</reference>
<dbReference type="Gene3D" id="3.40.50.1240">
    <property type="entry name" value="Phosphoglycerate mutase-like"/>
    <property type="match status" value="1"/>
</dbReference>
<dbReference type="GO" id="GO:0005737">
    <property type="term" value="C:cytoplasm"/>
    <property type="evidence" value="ECO:0007669"/>
    <property type="project" value="TreeGrafter"/>
</dbReference>
<organism evidence="1 2">
    <name type="scientific">Candidatus Fusicatenibacter merdavium</name>
    <dbReference type="NCBI Taxonomy" id="2838600"/>
    <lineage>
        <taxon>Bacteria</taxon>
        <taxon>Bacillati</taxon>
        <taxon>Bacillota</taxon>
        <taxon>Clostridia</taxon>
        <taxon>Lachnospirales</taxon>
        <taxon>Lachnospiraceae</taxon>
        <taxon>Fusicatenibacter</taxon>
    </lineage>
</organism>
<dbReference type="InterPro" id="IPR029033">
    <property type="entry name" value="His_PPase_superfam"/>
</dbReference>
<dbReference type="Pfam" id="PF00300">
    <property type="entry name" value="His_Phos_1"/>
    <property type="match status" value="1"/>
</dbReference>
<evidence type="ECO:0000313" key="2">
    <source>
        <dbReference type="Proteomes" id="UP000886890"/>
    </source>
</evidence>
<dbReference type="EMBL" id="DXEK01000015">
    <property type="protein sequence ID" value="HIX76164.1"/>
    <property type="molecule type" value="Genomic_DNA"/>
</dbReference>
<evidence type="ECO:0000313" key="1">
    <source>
        <dbReference type="EMBL" id="HIX76164.1"/>
    </source>
</evidence>
<accession>A0A9D1XAY8</accession>
<protein>
    <submittedName>
        <fullName evidence="1">Histidine phosphatase family protein</fullName>
    </submittedName>
</protein>
<dbReference type="GO" id="GO:0016791">
    <property type="term" value="F:phosphatase activity"/>
    <property type="evidence" value="ECO:0007669"/>
    <property type="project" value="TreeGrafter"/>
</dbReference>
<gene>
    <name evidence="1" type="ORF">H9734_00990</name>
</gene>
<reference evidence="1" key="1">
    <citation type="journal article" date="2021" name="PeerJ">
        <title>Extensive microbial diversity within the chicken gut microbiome revealed by metagenomics and culture.</title>
        <authorList>
            <person name="Gilroy R."/>
            <person name="Ravi A."/>
            <person name="Getino M."/>
            <person name="Pursley I."/>
            <person name="Horton D.L."/>
            <person name="Alikhan N.F."/>
            <person name="Baker D."/>
            <person name="Gharbi K."/>
            <person name="Hall N."/>
            <person name="Watson M."/>
            <person name="Adriaenssens E.M."/>
            <person name="Foster-Nyarko E."/>
            <person name="Jarju S."/>
            <person name="Secka A."/>
            <person name="Antonio M."/>
            <person name="Oren A."/>
            <person name="Chaudhuri R.R."/>
            <person name="La Ragione R."/>
            <person name="Hildebrand F."/>
            <person name="Pallen M.J."/>
        </authorList>
    </citation>
    <scope>NUCLEOTIDE SEQUENCE</scope>
    <source>
        <strain evidence="1">CHK183-1962</strain>
    </source>
</reference>
<comment type="caution">
    <text evidence="1">The sequence shown here is derived from an EMBL/GenBank/DDBJ whole genome shotgun (WGS) entry which is preliminary data.</text>
</comment>
<sequence length="202" mass="23474">MIKIALIRHGKTYGNTFGRYIGVTDEPLCEEGIQQLSNRTMDTVELVFVSPMTRCIQSAELLYPYARRIQIPEFRECNFGDFENKNYQELQSNPEYQQWVDSMATLAFPNGESPEEFKRRCVDGFDKMVDTCIRRHYKNVACIVHGGTIMSVMEKYGIPARDYYGWQVANGCGYHICISERNWKLGRREAFMESEISLETED</sequence>
<proteinExistence type="predicted"/>
<dbReference type="SMART" id="SM00855">
    <property type="entry name" value="PGAM"/>
    <property type="match status" value="1"/>
</dbReference>
<dbReference type="InterPro" id="IPR050275">
    <property type="entry name" value="PGM_Phosphatase"/>
</dbReference>